<organism evidence="2 3">
    <name type="scientific">Nocardia pseudobrasiliensis</name>
    <dbReference type="NCBI Taxonomy" id="45979"/>
    <lineage>
        <taxon>Bacteria</taxon>
        <taxon>Bacillati</taxon>
        <taxon>Actinomycetota</taxon>
        <taxon>Actinomycetes</taxon>
        <taxon>Mycobacteriales</taxon>
        <taxon>Nocardiaceae</taxon>
        <taxon>Nocardia</taxon>
    </lineage>
</organism>
<evidence type="ECO:0000313" key="2">
    <source>
        <dbReference type="EMBL" id="RDI62809.1"/>
    </source>
</evidence>
<protein>
    <recommendedName>
        <fullName evidence="4">Secreted protein</fullName>
    </recommendedName>
</protein>
<feature type="chain" id="PRO_5016646509" description="Secreted protein" evidence="1">
    <location>
        <begin position="31"/>
        <end position="136"/>
    </location>
</feature>
<comment type="caution">
    <text evidence="2">The sequence shown here is derived from an EMBL/GenBank/DDBJ whole genome shotgun (WGS) entry which is preliminary data.</text>
</comment>
<accession>A0A370HWD3</accession>
<evidence type="ECO:0000256" key="1">
    <source>
        <dbReference type="SAM" id="SignalP"/>
    </source>
</evidence>
<dbReference type="STRING" id="1210086.GCA_001613105_05314"/>
<name>A0A370HWD3_9NOCA</name>
<feature type="signal peptide" evidence="1">
    <location>
        <begin position="1"/>
        <end position="30"/>
    </location>
</feature>
<proteinExistence type="predicted"/>
<evidence type="ECO:0000313" key="3">
    <source>
        <dbReference type="Proteomes" id="UP000254869"/>
    </source>
</evidence>
<evidence type="ECO:0008006" key="4">
    <source>
        <dbReference type="Google" id="ProtNLM"/>
    </source>
</evidence>
<dbReference type="EMBL" id="QQBC01000012">
    <property type="protein sequence ID" value="RDI62809.1"/>
    <property type="molecule type" value="Genomic_DNA"/>
</dbReference>
<dbReference type="Proteomes" id="UP000254869">
    <property type="component" value="Unassembled WGS sequence"/>
</dbReference>
<reference evidence="2 3" key="1">
    <citation type="submission" date="2018-07" db="EMBL/GenBank/DDBJ databases">
        <title>Genomic Encyclopedia of Type Strains, Phase IV (KMG-IV): sequencing the most valuable type-strain genomes for metagenomic binning, comparative biology and taxonomic classification.</title>
        <authorList>
            <person name="Goeker M."/>
        </authorList>
    </citation>
    <scope>NUCLEOTIDE SEQUENCE [LARGE SCALE GENOMIC DNA]</scope>
    <source>
        <strain evidence="2 3">DSM 44290</strain>
    </source>
</reference>
<keyword evidence="1" id="KW-0732">Signal</keyword>
<dbReference type="AlphaFoldDB" id="A0A370HWD3"/>
<keyword evidence="3" id="KW-1185">Reference proteome</keyword>
<sequence length="136" mass="14331">MAVVASVRRIVTGILVVAGSVGIASAPAHAIDNDKLTTCMHALRALYDAEKKSNLEGAGTRTLQQFGGIVNSDSSFNEANAKARFAQCGIPASQYKTQIALLQGECKLKPAIAAGKGDPYWDKLVVCMLQTYDSAS</sequence>
<gene>
    <name evidence="2" type="ORF">DFR76_112127</name>
</gene>